<evidence type="ECO:0000259" key="1">
    <source>
        <dbReference type="Pfam" id="PF19266"/>
    </source>
</evidence>
<dbReference type="Proteomes" id="UP000651010">
    <property type="component" value="Unassembled WGS sequence"/>
</dbReference>
<dbReference type="RefSeq" id="WP_192555544.1">
    <property type="nucleotide sequence ID" value="NZ_JACZZA010000005.1"/>
</dbReference>
<name>A0ABR9G9H8_9GAMM</name>
<keyword evidence="3" id="KW-1185">Reference proteome</keyword>
<sequence>MPDRLSSGKSQLKISICDTSGNTPTPSGKSISLLINPSELTLSRKTRFGGAVPMGDTGSGRNFSRMLPGTLDFSTVFDGTGVVPVPSNLNLPAEVEDQLNALNDVVYTYNGKQHEPNVVQVLWGRLAFYGRLTSFNIDYTLFRPSGAPLRAKAKLSFQGYKNPQEATLEANMSSPDLSHSVVVTEGDTLPLLCHRIYGDSSYYVDVARFNGLHAFRALRPGTTLHFPPLS</sequence>
<gene>
    <name evidence="2" type="ORF">IGX34_09795</name>
</gene>
<dbReference type="Pfam" id="PF19266">
    <property type="entry name" value="CIS_tube"/>
    <property type="match status" value="1"/>
</dbReference>
<accession>A0ABR9G9H8</accession>
<comment type="caution">
    <text evidence="2">The sequence shown here is derived from an EMBL/GenBank/DDBJ whole genome shotgun (WGS) entry which is preliminary data.</text>
</comment>
<dbReference type="InterPro" id="IPR045361">
    <property type="entry name" value="CIS_tube_prot_N"/>
</dbReference>
<evidence type="ECO:0000313" key="2">
    <source>
        <dbReference type="EMBL" id="MBE1160681.1"/>
    </source>
</evidence>
<reference evidence="2 3" key="1">
    <citation type="submission" date="2020-09" db="EMBL/GenBank/DDBJ databases">
        <title>Dyella sp. 7MK23 isolated from forest soil.</title>
        <authorList>
            <person name="Fu J."/>
        </authorList>
    </citation>
    <scope>NUCLEOTIDE SEQUENCE [LARGE SCALE GENOMIC DNA]</scope>
    <source>
        <strain evidence="2 3">7MK23</strain>
    </source>
</reference>
<evidence type="ECO:0000313" key="3">
    <source>
        <dbReference type="Proteomes" id="UP000651010"/>
    </source>
</evidence>
<proteinExistence type="predicted"/>
<protein>
    <submittedName>
        <fullName evidence="2">Peptidoglycan-binding protein</fullName>
    </submittedName>
</protein>
<organism evidence="2 3">
    <name type="scientific">Dyella acidiphila</name>
    <dbReference type="NCBI Taxonomy" id="2775866"/>
    <lineage>
        <taxon>Bacteria</taxon>
        <taxon>Pseudomonadati</taxon>
        <taxon>Pseudomonadota</taxon>
        <taxon>Gammaproteobacteria</taxon>
        <taxon>Lysobacterales</taxon>
        <taxon>Rhodanobacteraceae</taxon>
        <taxon>Dyella</taxon>
    </lineage>
</organism>
<feature type="domain" description="Contractile injection system tube protein N-terminal" evidence="1">
    <location>
        <begin position="12"/>
        <end position="166"/>
    </location>
</feature>
<dbReference type="EMBL" id="JACZZA010000005">
    <property type="protein sequence ID" value="MBE1160681.1"/>
    <property type="molecule type" value="Genomic_DNA"/>
</dbReference>